<proteinExistence type="predicted"/>
<organism evidence="6 7">
    <name type="scientific">Chrysochromulina tobinii</name>
    <dbReference type="NCBI Taxonomy" id="1460289"/>
    <lineage>
        <taxon>Eukaryota</taxon>
        <taxon>Haptista</taxon>
        <taxon>Haptophyta</taxon>
        <taxon>Prymnesiophyceae</taxon>
        <taxon>Prymnesiales</taxon>
        <taxon>Chrysochromulinaceae</taxon>
        <taxon>Chrysochromulina</taxon>
    </lineage>
</organism>
<dbReference type="InterPro" id="IPR017930">
    <property type="entry name" value="Myb_dom"/>
</dbReference>
<dbReference type="SUPFAM" id="SSF46689">
    <property type="entry name" value="Homeodomain-like"/>
    <property type="match status" value="1"/>
</dbReference>
<dbReference type="FunFam" id="1.10.10.60:FF:000010">
    <property type="entry name" value="Transcriptional activator Myb isoform A"/>
    <property type="match status" value="1"/>
</dbReference>
<dbReference type="GO" id="GO:0005634">
    <property type="term" value="C:nucleus"/>
    <property type="evidence" value="ECO:0007669"/>
    <property type="project" value="TreeGrafter"/>
</dbReference>
<keyword evidence="2" id="KW-0238">DNA-binding</keyword>
<reference evidence="7" key="1">
    <citation type="journal article" date="2015" name="PLoS Genet.">
        <title>Genome Sequence and Transcriptome Analyses of Chrysochromulina tobin: Metabolic Tools for Enhanced Algal Fitness in the Prominent Order Prymnesiales (Haptophyceae).</title>
        <authorList>
            <person name="Hovde B.T."/>
            <person name="Deodato C.R."/>
            <person name="Hunsperger H.M."/>
            <person name="Ryken S.A."/>
            <person name="Yost W."/>
            <person name="Jha R.K."/>
            <person name="Patterson J."/>
            <person name="Monnat R.J. Jr."/>
            <person name="Barlow S.B."/>
            <person name="Starkenburg S.R."/>
            <person name="Cattolico R.A."/>
        </authorList>
    </citation>
    <scope>NUCLEOTIDE SEQUENCE</scope>
    <source>
        <strain evidence="7">CCMP291</strain>
    </source>
</reference>
<dbReference type="PANTHER" id="PTHR45614">
    <property type="entry name" value="MYB PROTEIN-RELATED"/>
    <property type="match status" value="1"/>
</dbReference>
<dbReference type="InterPro" id="IPR001005">
    <property type="entry name" value="SANT/Myb"/>
</dbReference>
<accession>A0A0M0KCI2</accession>
<evidence type="ECO:0000256" key="1">
    <source>
        <dbReference type="ARBA" id="ARBA00022737"/>
    </source>
</evidence>
<dbReference type="CDD" id="cd00167">
    <property type="entry name" value="SANT"/>
    <property type="match status" value="2"/>
</dbReference>
<dbReference type="Gene3D" id="1.10.10.60">
    <property type="entry name" value="Homeodomain-like"/>
    <property type="match status" value="2"/>
</dbReference>
<dbReference type="GO" id="GO:0000981">
    <property type="term" value="F:DNA-binding transcription factor activity, RNA polymerase II-specific"/>
    <property type="evidence" value="ECO:0007669"/>
    <property type="project" value="TreeGrafter"/>
</dbReference>
<dbReference type="SMART" id="SM00717">
    <property type="entry name" value="SANT"/>
    <property type="match status" value="2"/>
</dbReference>
<dbReference type="PANTHER" id="PTHR45614:SF25">
    <property type="entry name" value="MYB PROTEIN"/>
    <property type="match status" value="1"/>
</dbReference>
<evidence type="ECO:0000259" key="4">
    <source>
        <dbReference type="PROSITE" id="PS50090"/>
    </source>
</evidence>
<evidence type="ECO:0000259" key="5">
    <source>
        <dbReference type="PROSITE" id="PS51294"/>
    </source>
</evidence>
<dbReference type="EMBL" id="JWZX01000628">
    <property type="protein sequence ID" value="KOO36123.1"/>
    <property type="molecule type" value="Genomic_DNA"/>
</dbReference>
<sequence length="321" mass="34220">MAQHAYSPAAYAIETNYSVTPFAYMPTTTAVQVGAAEGLNAAHAAIAEAAGQSQEGPLPGHVLAIAVPGSKNDSTPPSGEPSPSSENLSGDNDDDDGHQGAWKKHVWTTAEDWKLRELIAECGSKVRWSMIGDKMEGRSGKQCRERWHNHLSPEVRKHKWTHDEDRAIIEAVQLYGTRWSEIVKMFPGRTDNAIKNPMLVRPVRPAGMNGFAAAAAQLQGQAPITAIAAVPPPPPSPTRASWGMARAAKLLPIQTHSEMHSGLLGKENADSPRAAESPRHKSAPALALSGNSPCRQKALGGRQTTDFEAALAMQALFGGAP</sequence>
<comment type="caution">
    <text evidence="6">The sequence shown here is derived from an EMBL/GenBank/DDBJ whole genome shotgun (WGS) entry which is preliminary data.</text>
</comment>
<dbReference type="GO" id="GO:0000978">
    <property type="term" value="F:RNA polymerase II cis-regulatory region sequence-specific DNA binding"/>
    <property type="evidence" value="ECO:0007669"/>
    <property type="project" value="TreeGrafter"/>
</dbReference>
<evidence type="ECO:0000313" key="6">
    <source>
        <dbReference type="EMBL" id="KOO36123.1"/>
    </source>
</evidence>
<feature type="region of interest" description="Disordered" evidence="3">
    <location>
        <begin position="52"/>
        <end position="100"/>
    </location>
</feature>
<gene>
    <name evidence="6" type="ORF">Ctob_009759</name>
</gene>
<name>A0A0M0KCI2_9EUKA</name>
<protein>
    <submittedName>
        <fullName evidence="6">Myb-related protein b isoform 2</fullName>
    </submittedName>
</protein>
<feature type="domain" description="HTH myb-type" evidence="5">
    <location>
        <begin position="103"/>
        <end position="155"/>
    </location>
</feature>
<feature type="domain" description="Myb-like" evidence="4">
    <location>
        <begin position="152"/>
        <end position="196"/>
    </location>
</feature>
<evidence type="ECO:0000256" key="2">
    <source>
        <dbReference type="ARBA" id="ARBA00023125"/>
    </source>
</evidence>
<dbReference type="PROSITE" id="PS50090">
    <property type="entry name" value="MYB_LIKE"/>
    <property type="match status" value="2"/>
</dbReference>
<evidence type="ECO:0000256" key="3">
    <source>
        <dbReference type="SAM" id="MobiDB-lite"/>
    </source>
</evidence>
<dbReference type="AlphaFoldDB" id="A0A0M0KCI2"/>
<feature type="region of interest" description="Disordered" evidence="3">
    <location>
        <begin position="263"/>
        <end position="302"/>
    </location>
</feature>
<dbReference type="PROSITE" id="PS51294">
    <property type="entry name" value="HTH_MYB"/>
    <property type="match status" value="2"/>
</dbReference>
<evidence type="ECO:0000313" key="7">
    <source>
        <dbReference type="Proteomes" id="UP000037460"/>
    </source>
</evidence>
<feature type="domain" description="Myb-like" evidence="4">
    <location>
        <begin position="103"/>
        <end position="151"/>
    </location>
</feature>
<dbReference type="OrthoDB" id="2143914at2759"/>
<keyword evidence="7" id="KW-1185">Reference proteome</keyword>
<keyword evidence="1" id="KW-0677">Repeat</keyword>
<dbReference type="Proteomes" id="UP000037460">
    <property type="component" value="Unassembled WGS sequence"/>
</dbReference>
<dbReference type="InterPro" id="IPR050560">
    <property type="entry name" value="MYB_TF"/>
</dbReference>
<feature type="domain" description="HTH myb-type" evidence="5">
    <location>
        <begin position="156"/>
        <end position="196"/>
    </location>
</feature>
<dbReference type="Pfam" id="PF00249">
    <property type="entry name" value="Myb_DNA-binding"/>
    <property type="match status" value="2"/>
</dbReference>
<dbReference type="InterPro" id="IPR009057">
    <property type="entry name" value="Homeodomain-like_sf"/>
</dbReference>